<dbReference type="Pfam" id="PF05425">
    <property type="entry name" value="CopD"/>
    <property type="match status" value="1"/>
</dbReference>
<accession>A0ABT1G5D9</accession>
<keyword evidence="1" id="KW-0812">Transmembrane</keyword>
<name>A0ABT1G5D9_9GAMM</name>
<comment type="caution">
    <text evidence="3">The sequence shown here is derived from an EMBL/GenBank/DDBJ whole genome shotgun (WGS) entry which is preliminary data.</text>
</comment>
<evidence type="ECO:0000256" key="1">
    <source>
        <dbReference type="SAM" id="Phobius"/>
    </source>
</evidence>
<sequence>MLHGLFISLHSLAAVIWVGGMFYAYMAMRPAVVARIEPAQRPGLWQEALSRFFLWVWIAVAVLLVSGHGLVALMGGWGAVGWHIHLMHAIGLLMMLIYAWVFFVPYRRLKRADQADDASDGGRQIPLIRRAVGINLLLGLITVAIASGGVYW</sequence>
<keyword evidence="1" id="KW-1133">Transmembrane helix</keyword>
<evidence type="ECO:0000313" key="3">
    <source>
        <dbReference type="EMBL" id="MCP1726297.1"/>
    </source>
</evidence>
<reference evidence="3 4" key="1">
    <citation type="submission" date="2022-03" db="EMBL/GenBank/DDBJ databases">
        <title>Genomic Encyclopedia of Type Strains, Phase III (KMG-III): the genomes of soil and plant-associated and newly described type strains.</title>
        <authorList>
            <person name="Whitman W."/>
        </authorList>
    </citation>
    <scope>NUCLEOTIDE SEQUENCE [LARGE SCALE GENOMIC DNA]</scope>
    <source>
        <strain evidence="3 4">BSker1</strain>
    </source>
</reference>
<feature type="transmembrane region" description="Helical" evidence="1">
    <location>
        <begin position="86"/>
        <end position="106"/>
    </location>
</feature>
<keyword evidence="4" id="KW-1185">Reference proteome</keyword>
<organism evidence="3 4">
    <name type="scientific">Natronospira proteinivora</name>
    <dbReference type="NCBI Taxonomy" id="1807133"/>
    <lineage>
        <taxon>Bacteria</taxon>
        <taxon>Pseudomonadati</taxon>
        <taxon>Pseudomonadota</taxon>
        <taxon>Gammaproteobacteria</taxon>
        <taxon>Natronospirales</taxon>
        <taxon>Natronospiraceae</taxon>
        <taxon>Natronospira</taxon>
    </lineage>
</organism>
<proteinExistence type="predicted"/>
<evidence type="ECO:0000259" key="2">
    <source>
        <dbReference type="Pfam" id="PF05425"/>
    </source>
</evidence>
<protein>
    <submittedName>
        <fullName evidence="3">Membrane protein</fullName>
    </submittedName>
</protein>
<dbReference type="InterPro" id="IPR008457">
    <property type="entry name" value="Cu-R_CopD_dom"/>
</dbReference>
<feature type="transmembrane region" description="Helical" evidence="1">
    <location>
        <begin position="6"/>
        <end position="26"/>
    </location>
</feature>
<feature type="transmembrane region" description="Helical" evidence="1">
    <location>
        <begin position="127"/>
        <end position="151"/>
    </location>
</feature>
<keyword evidence="1" id="KW-0472">Membrane</keyword>
<dbReference type="Proteomes" id="UP001523550">
    <property type="component" value="Unassembled WGS sequence"/>
</dbReference>
<dbReference type="EMBL" id="JALJYF010000001">
    <property type="protein sequence ID" value="MCP1726297.1"/>
    <property type="molecule type" value="Genomic_DNA"/>
</dbReference>
<evidence type="ECO:0000313" key="4">
    <source>
        <dbReference type="Proteomes" id="UP001523550"/>
    </source>
</evidence>
<gene>
    <name evidence="3" type="ORF">J2T60_000262</name>
</gene>
<feature type="transmembrane region" description="Helical" evidence="1">
    <location>
        <begin position="52"/>
        <end position="80"/>
    </location>
</feature>
<dbReference type="RefSeq" id="WP_253444347.1">
    <property type="nucleotide sequence ID" value="NZ_JALJYF010000001.1"/>
</dbReference>
<feature type="domain" description="Copper resistance protein D" evidence="2">
    <location>
        <begin position="47"/>
        <end position="147"/>
    </location>
</feature>